<dbReference type="AlphaFoldDB" id="A0AA46A7K0"/>
<proteinExistence type="inferred from homology"/>
<comment type="similarity">
    <text evidence="1">Belongs to the TrbG/VirB9 family.</text>
</comment>
<dbReference type="InterPro" id="IPR033645">
    <property type="entry name" value="VirB9/CagX/TrbG_C"/>
</dbReference>
<evidence type="ECO:0000256" key="2">
    <source>
        <dbReference type="ARBA" id="ARBA00022729"/>
    </source>
</evidence>
<reference evidence="3 4" key="1">
    <citation type="submission" date="2017-01" db="EMBL/GenBank/DDBJ databases">
        <authorList>
            <person name="Varghese N."/>
            <person name="Submissions S."/>
        </authorList>
    </citation>
    <scope>NUCLEOTIDE SEQUENCE [LARGE SCALE GENOMIC DNA]</scope>
    <source>
        <strain evidence="3 4">DSM 18447</strain>
    </source>
</reference>
<evidence type="ECO:0000313" key="4">
    <source>
        <dbReference type="Proteomes" id="UP000186216"/>
    </source>
</evidence>
<evidence type="ECO:0000256" key="1">
    <source>
        <dbReference type="ARBA" id="ARBA00006135"/>
    </source>
</evidence>
<keyword evidence="2" id="KW-0732">Signal</keyword>
<gene>
    <name evidence="3" type="ORF">SAMN05421772_12513</name>
</gene>
<organism evidence="3 4">
    <name type="scientific">Paracoccus saliphilus</name>
    <dbReference type="NCBI Taxonomy" id="405559"/>
    <lineage>
        <taxon>Bacteria</taxon>
        <taxon>Pseudomonadati</taxon>
        <taxon>Pseudomonadota</taxon>
        <taxon>Alphaproteobacteria</taxon>
        <taxon>Rhodobacterales</taxon>
        <taxon>Paracoccaceae</taxon>
        <taxon>Paracoccus</taxon>
    </lineage>
</organism>
<name>A0AA46A7K0_9RHOB</name>
<sequence length="465" mass="51218">MRTGSDRHASWGCECLIGDIAGVQDLSWFEDQDFRFLIGCGAVLDTARNDNKLSWAHITNPVTKLHPETSFPDQKHFLAILMLMPWKDALNLDYFHLLPVEACDHLRAPMFREKRELRSDISMLHHLLPLPLRLFRQHVIYGSSIVFATLVLAGCAANKPPPFSYDDHVPPLAESPAVTEAYSPPEPLHTPPAWTPAKGGAVAKAPASQVANANAAARVEPRREGYYNSIQIYPWSEGALYQVYAAPGKITDIALEPGEKLTDAGPIAAGDTTRWIIGDTTSGSGAGARTHVLVKPTRPDISTNLVISIDRRSYMIELRASEETWMPAVSWDYPQSRITRSTTPAQPAIPAVSARNYRYGLQIPGDSPPWRPVSVFDDGRHAYVVFPPGIVQGEMPPIFVLGPDGEPQIVNSRVSRNVLIVDRLFATAELRLGSGDRQQVVRIVRIERTQVKAAKAGTARYGGRS</sequence>
<comment type="caution">
    <text evidence="3">The sequence shown here is derived from an EMBL/GenBank/DDBJ whole genome shotgun (WGS) entry which is preliminary data.</text>
</comment>
<evidence type="ECO:0000313" key="3">
    <source>
        <dbReference type="EMBL" id="SIT14902.1"/>
    </source>
</evidence>
<dbReference type="Gene3D" id="2.60.40.2500">
    <property type="match status" value="1"/>
</dbReference>
<dbReference type="NCBIfam" id="TIGR02775">
    <property type="entry name" value="TrbG_Ti"/>
    <property type="match status" value="1"/>
</dbReference>
<dbReference type="InterPro" id="IPR010258">
    <property type="entry name" value="Conjugal_tfr_TrbG/VirB9/CagX"/>
</dbReference>
<dbReference type="InterPro" id="IPR038161">
    <property type="entry name" value="VirB9/CagX/TrbG_C_sf"/>
</dbReference>
<protein>
    <submittedName>
        <fullName evidence="3">P-type conjugative transfer protein TrbG</fullName>
    </submittedName>
</protein>
<accession>A0AA46A7K0</accession>
<dbReference type="Proteomes" id="UP000186216">
    <property type="component" value="Unassembled WGS sequence"/>
</dbReference>
<dbReference type="Pfam" id="PF03524">
    <property type="entry name" value="CagX"/>
    <property type="match status" value="1"/>
</dbReference>
<dbReference type="CDD" id="cd06911">
    <property type="entry name" value="VirB9_CagX_TrbG"/>
    <property type="match status" value="1"/>
</dbReference>
<dbReference type="EMBL" id="FTOU01000025">
    <property type="protein sequence ID" value="SIT14902.1"/>
    <property type="molecule type" value="Genomic_DNA"/>
</dbReference>
<dbReference type="InterPro" id="IPR014142">
    <property type="entry name" value="TrbG_Ti"/>
</dbReference>